<dbReference type="AlphaFoldDB" id="A0A9W6SYA4"/>
<protein>
    <submittedName>
        <fullName evidence="1">Unnamed protein product</fullName>
    </submittedName>
</protein>
<evidence type="ECO:0000313" key="1">
    <source>
        <dbReference type="EMBL" id="GME69722.1"/>
    </source>
</evidence>
<gene>
    <name evidence="1" type="ORF">Amon01_000909200</name>
</gene>
<organism evidence="1 2">
    <name type="scientific">Ambrosiozyma monospora</name>
    <name type="common">Yeast</name>
    <name type="synonym">Endomycopsis monosporus</name>
    <dbReference type="NCBI Taxonomy" id="43982"/>
    <lineage>
        <taxon>Eukaryota</taxon>
        <taxon>Fungi</taxon>
        <taxon>Dikarya</taxon>
        <taxon>Ascomycota</taxon>
        <taxon>Saccharomycotina</taxon>
        <taxon>Pichiomycetes</taxon>
        <taxon>Pichiales</taxon>
        <taxon>Pichiaceae</taxon>
        <taxon>Ambrosiozyma</taxon>
    </lineage>
</organism>
<dbReference type="OrthoDB" id="185373at2759"/>
<reference evidence="1" key="1">
    <citation type="submission" date="2023-04" db="EMBL/GenBank/DDBJ databases">
        <title>Ambrosiozyma monospora NBRC 1965.</title>
        <authorList>
            <person name="Ichikawa N."/>
            <person name="Sato H."/>
            <person name="Tonouchi N."/>
        </authorList>
    </citation>
    <scope>NUCLEOTIDE SEQUENCE</scope>
    <source>
        <strain evidence="1">NBRC 1965</strain>
    </source>
</reference>
<name>A0A9W6SYA4_AMBMO</name>
<sequence length="136" mass="15602">MLTFTSSPIWDPLTRYFYKQSFNNKGITKVTEETKKKLMELSVLLRTYGFDIDGQQSLMAEKMVKSVMDHLNWFGDDPVFDLYLNNIRFKRAVATVGCYGDLNLHQEQFLLSDSAHGTTSASVAPIHRSRTDSDMH</sequence>
<comment type="caution">
    <text evidence="1">The sequence shown here is derived from an EMBL/GenBank/DDBJ whole genome shotgun (WGS) entry which is preliminary data.</text>
</comment>
<evidence type="ECO:0000313" key="2">
    <source>
        <dbReference type="Proteomes" id="UP001165063"/>
    </source>
</evidence>
<dbReference type="EMBL" id="BSXU01009770">
    <property type="protein sequence ID" value="GME69722.1"/>
    <property type="molecule type" value="Genomic_DNA"/>
</dbReference>
<accession>A0A9W6SYA4</accession>
<keyword evidence="2" id="KW-1185">Reference proteome</keyword>
<dbReference type="Proteomes" id="UP001165063">
    <property type="component" value="Unassembled WGS sequence"/>
</dbReference>
<proteinExistence type="predicted"/>